<dbReference type="Pfam" id="PF19630">
    <property type="entry name" value="DUF6134"/>
    <property type="match status" value="1"/>
</dbReference>
<evidence type="ECO:0000313" key="3">
    <source>
        <dbReference type="Proteomes" id="UP000198615"/>
    </source>
</evidence>
<protein>
    <submittedName>
        <fullName evidence="2">Uncharacterized protein</fullName>
    </submittedName>
</protein>
<comment type="caution">
    <text evidence="2">The sequence shown here is derived from an EMBL/GenBank/DDBJ whole genome shotgun (WGS) entry which is preliminary data.</text>
</comment>
<dbReference type="RefSeq" id="WP_139189085.1">
    <property type="nucleotide sequence ID" value="NZ_FNBW01000002.1"/>
</dbReference>
<organism evidence="2 3">
    <name type="scientific">Thalassobaculum litoreum DSM 18839</name>
    <dbReference type="NCBI Taxonomy" id="1123362"/>
    <lineage>
        <taxon>Bacteria</taxon>
        <taxon>Pseudomonadati</taxon>
        <taxon>Pseudomonadota</taxon>
        <taxon>Alphaproteobacteria</taxon>
        <taxon>Rhodospirillales</taxon>
        <taxon>Thalassobaculaceae</taxon>
        <taxon>Thalassobaculum</taxon>
    </lineage>
</organism>
<sequence length="264" mass="29151">MSGTISRPHTHRPFSRRPFSRRAVLGGLAATGAATLWGGSDAMAAPSLASAYPSILKFQVTRDGNPIGHVMERYRPVGQDLQVDVFIGFMVSLAFIPVYRYEHRSRETWRDGRLVRLETVTNDNGDAQQVKGRAVPGGFDVEGMEGPVTAPADILPSSYWHPRFTDSSRMLDSQLGRILEFDIARVGSERIEAMGRPVEADRFAMRGDIDLDFWYDADRVWQKMAFTIKGGFMEYTRVAPAPEDEGQFGSPLSTGIALPPPGTA</sequence>
<dbReference type="OrthoDB" id="6086999at2"/>
<feature type="region of interest" description="Disordered" evidence="1">
    <location>
        <begin position="244"/>
        <end position="264"/>
    </location>
</feature>
<dbReference type="AlphaFoldDB" id="A0A8G2F1Q7"/>
<accession>A0A8G2F1Q7</accession>
<reference evidence="2 3" key="1">
    <citation type="submission" date="2016-10" db="EMBL/GenBank/DDBJ databases">
        <authorList>
            <person name="Varghese N."/>
            <person name="Submissions S."/>
        </authorList>
    </citation>
    <scope>NUCLEOTIDE SEQUENCE [LARGE SCALE GENOMIC DNA]</scope>
    <source>
        <strain evidence="2 3">DSM 18839</strain>
    </source>
</reference>
<dbReference type="PROSITE" id="PS51318">
    <property type="entry name" value="TAT"/>
    <property type="match status" value="1"/>
</dbReference>
<gene>
    <name evidence="2" type="ORF">SAMN05660686_00758</name>
</gene>
<name>A0A8G2F1Q7_9PROT</name>
<evidence type="ECO:0000313" key="2">
    <source>
        <dbReference type="EMBL" id="SDF25374.1"/>
    </source>
</evidence>
<dbReference type="EMBL" id="FNBW01000002">
    <property type="protein sequence ID" value="SDF25374.1"/>
    <property type="molecule type" value="Genomic_DNA"/>
</dbReference>
<dbReference type="Proteomes" id="UP000198615">
    <property type="component" value="Unassembled WGS sequence"/>
</dbReference>
<proteinExistence type="predicted"/>
<keyword evidence="3" id="KW-1185">Reference proteome</keyword>
<dbReference type="InterPro" id="IPR045767">
    <property type="entry name" value="DUF6134"/>
</dbReference>
<evidence type="ECO:0000256" key="1">
    <source>
        <dbReference type="SAM" id="MobiDB-lite"/>
    </source>
</evidence>
<dbReference type="InterPro" id="IPR006311">
    <property type="entry name" value="TAT_signal"/>
</dbReference>